<dbReference type="InterPro" id="IPR012977">
    <property type="entry name" value="SDA1_N"/>
</dbReference>
<organism evidence="2 3">
    <name type="scientific">Pristionchus pacificus</name>
    <name type="common">Parasitic nematode worm</name>
    <dbReference type="NCBI Taxonomy" id="54126"/>
    <lineage>
        <taxon>Eukaryota</taxon>
        <taxon>Metazoa</taxon>
        <taxon>Ecdysozoa</taxon>
        <taxon>Nematoda</taxon>
        <taxon>Chromadorea</taxon>
        <taxon>Rhabditida</taxon>
        <taxon>Rhabditina</taxon>
        <taxon>Diplogasteromorpha</taxon>
        <taxon>Diplogasteroidea</taxon>
        <taxon>Neodiplogasteridae</taxon>
        <taxon>Pristionchus</taxon>
    </lineage>
</organism>
<accession>A0A2A6CAD1</accession>
<dbReference type="OrthoDB" id="2196187at2759"/>
<sequence length="192" mass="21782">MLESTKIEKFEVRLFRIALLARIIGIHRLQTLQFYSFSFQICAAFLAAKAERCHENSSVCSPDGGGEVPPRTAAPILLRGVSFLFTEENRRKDAVDRDLWEIGARDTVPPSLQGSPDALGEGSVPVRGNLRIRRLEGSISTRVDWLAKNAFTALQNKERPVGMKRRRWNEEKRGGGRSMERRGERERNMVMI</sequence>
<gene>
    <name evidence="2" type="primary">WBGene00091448</name>
</gene>
<feature type="compositionally biased region" description="Basic and acidic residues" evidence="1">
    <location>
        <begin position="168"/>
        <end position="192"/>
    </location>
</feature>
<accession>A0A8R1Y5C5</accession>
<evidence type="ECO:0000256" key="1">
    <source>
        <dbReference type="SAM" id="MobiDB-lite"/>
    </source>
</evidence>
<evidence type="ECO:0000313" key="3">
    <source>
        <dbReference type="Proteomes" id="UP000005239"/>
    </source>
</evidence>
<dbReference type="Proteomes" id="UP000005239">
    <property type="component" value="Unassembled WGS sequence"/>
</dbReference>
<evidence type="ECO:0000313" key="2">
    <source>
        <dbReference type="EnsemblMetazoa" id="PPA01894.1"/>
    </source>
</evidence>
<dbReference type="Pfam" id="PF08158">
    <property type="entry name" value="SDA1_HEAT"/>
    <property type="match status" value="1"/>
</dbReference>
<dbReference type="AlphaFoldDB" id="A0A2A6CAD1"/>
<reference evidence="2" key="2">
    <citation type="submission" date="2022-06" db="UniProtKB">
        <authorList>
            <consortium name="EnsemblMetazoa"/>
        </authorList>
    </citation>
    <scope>IDENTIFICATION</scope>
    <source>
        <strain evidence="2">PS312</strain>
    </source>
</reference>
<reference evidence="3" key="1">
    <citation type="journal article" date="2008" name="Nat. Genet.">
        <title>The Pristionchus pacificus genome provides a unique perspective on nematode lifestyle and parasitism.</title>
        <authorList>
            <person name="Dieterich C."/>
            <person name="Clifton S.W."/>
            <person name="Schuster L.N."/>
            <person name="Chinwalla A."/>
            <person name="Delehaunty K."/>
            <person name="Dinkelacker I."/>
            <person name="Fulton L."/>
            <person name="Fulton R."/>
            <person name="Godfrey J."/>
            <person name="Minx P."/>
            <person name="Mitreva M."/>
            <person name="Roeseler W."/>
            <person name="Tian H."/>
            <person name="Witte H."/>
            <person name="Yang S.P."/>
            <person name="Wilson R.K."/>
            <person name="Sommer R.J."/>
        </authorList>
    </citation>
    <scope>NUCLEOTIDE SEQUENCE [LARGE SCALE GENOMIC DNA]</scope>
    <source>
        <strain evidence="3">PS312</strain>
    </source>
</reference>
<name>A0A2A6CAD1_PRIPA</name>
<proteinExistence type="predicted"/>
<feature type="region of interest" description="Disordered" evidence="1">
    <location>
        <begin position="163"/>
        <end position="192"/>
    </location>
</feature>
<keyword evidence="3" id="KW-1185">Reference proteome</keyword>
<dbReference type="EnsemblMetazoa" id="PPA01894.1">
    <property type="protein sequence ID" value="PPA01894.1"/>
    <property type="gene ID" value="WBGene00091448"/>
</dbReference>
<protein>
    <submittedName>
        <fullName evidence="2">Uncharacterized protein</fullName>
    </submittedName>
</protein>